<dbReference type="CDD" id="cd00303">
    <property type="entry name" value="retropepsin_like"/>
    <property type="match status" value="1"/>
</dbReference>
<gene>
    <name evidence="5" type="ORF">U9M48_003178</name>
</gene>
<dbReference type="Pfam" id="PF03732">
    <property type="entry name" value="Retrotrans_gag"/>
    <property type="match status" value="1"/>
</dbReference>
<dbReference type="PANTHER" id="PTHR33067">
    <property type="entry name" value="RNA-DIRECTED DNA POLYMERASE-RELATED"/>
    <property type="match status" value="1"/>
</dbReference>
<evidence type="ECO:0000259" key="4">
    <source>
        <dbReference type="PROSITE" id="PS50158"/>
    </source>
</evidence>
<dbReference type="AlphaFoldDB" id="A0AAQ3PKN3"/>
<feature type="compositionally biased region" description="Basic and acidic residues" evidence="3">
    <location>
        <begin position="361"/>
        <end position="370"/>
    </location>
</feature>
<keyword evidence="1" id="KW-0862">Zinc</keyword>
<dbReference type="Gene3D" id="2.40.70.10">
    <property type="entry name" value="Acid Proteases"/>
    <property type="match status" value="1"/>
</dbReference>
<evidence type="ECO:0000256" key="1">
    <source>
        <dbReference type="PROSITE-ProRule" id="PRU00047"/>
    </source>
</evidence>
<accession>A0AAQ3PKN3</accession>
<evidence type="ECO:0000256" key="2">
    <source>
        <dbReference type="SAM" id="Coils"/>
    </source>
</evidence>
<dbReference type="EMBL" id="CP144745">
    <property type="protein sequence ID" value="WVZ52085.1"/>
    <property type="molecule type" value="Genomic_DNA"/>
</dbReference>
<organism evidence="5 6">
    <name type="scientific">Paspalum notatum var. saurae</name>
    <dbReference type="NCBI Taxonomy" id="547442"/>
    <lineage>
        <taxon>Eukaryota</taxon>
        <taxon>Viridiplantae</taxon>
        <taxon>Streptophyta</taxon>
        <taxon>Embryophyta</taxon>
        <taxon>Tracheophyta</taxon>
        <taxon>Spermatophyta</taxon>
        <taxon>Magnoliopsida</taxon>
        <taxon>Liliopsida</taxon>
        <taxon>Poales</taxon>
        <taxon>Poaceae</taxon>
        <taxon>PACMAD clade</taxon>
        <taxon>Panicoideae</taxon>
        <taxon>Andropogonodae</taxon>
        <taxon>Paspaleae</taxon>
        <taxon>Paspalinae</taxon>
        <taxon>Paspalum</taxon>
    </lineage>
</organism>
<dbReference type="PROSITE" id="PS50158">
    <property type="entry name" value="ZF_CCHC"/>
    <property type="match status" value="1"/>
</dbReference>
<name>A0AAQ3PKN3_PASNO</name>
<feature type="compositionally biased region" description="Polar residues" evidence="3">
    <location>
        <begin position="347"/>
        <end position="360"/>
    </location>
</feature>
<dbReference type="Proteomes" id="UP001341281">
    <property type="component" value="Chromosome 01"/>
</dbReference>
<dbReference type="GO" id="GO:0008270">
    <property type="term" value="F:zinc ion binding"/>
    <property type="evidence" value="ECO:0007669"/>
    <property type="project" value="UniProtKB-KW"/>
</dbReference>
<keyword evidence="1" id="KW-0863">Zinc-finger</keyword>
<evidence type="ECO:0000313" key="6">
    <source>
        <dbReference type="Proteomes" id="UP001341281"/>
    </source>
</evidence>
<reference evidence="5 6" key="1">
    <citation type="submission" date="2024-02" db="EMBL/GenBank/DDBJ databases">
        <title>High-quality chromosome-scale genome assembly of Pensacola bahiagrass (Paspalum notatum Flugge var. saurae).</title>
        <authorList>
            <person name="Vega J.M."/>
            <person name="Podio M."/>
            <person name="Orjuela J."/>
            <person name="Siena L.A."/>
            <person name="Pessino S.C."/>
            <person name="Combes M.C."/>
            <person name="Mariac C."/>
            <person name="Albertini E."/>
            <person name="Pupilli F."/>
            <person name="Ortiz J.P.A."/>
            <person name="Leblanc O."/>
        </authorList>
    </citation>
    <scope>NUCLEOTIDE SEQUENCE [LARGE SCALE GENOMIC DNA]</scope>
    <source>
        <strain evidence="5">R1</strain>
        <tissue evidence="5">Leaf</tissue>
    </source>
</reference>
<proteinExistence type="predicted"/>
<dbReference type="InterPro" id="IPR001878">
    <property type="entry name" value="Znf_CCHC"/>
</dbReference>
<feature type="domain" description="CCHC-type" evidence="4">
    <location>
        <begin position="219"/>
        <end position="234"/>
    </location>
</feature>
<protein>
    <recommendedName>
        <fullName evidence="4">CCHC-type domain-containing protein</fullName>
    </recommendedName>
</protein>
<sequence length="612" mass="68797">MEDNNNQERRLVELCVPTLTDLKIRDLTPPQRAFKIRSSVISMVQNQPFKTTINNWQQLLQAFIAKYFSPGKIHALRNKISTFVQYPTETFDEAYERFNDYMSACPHHNFQKWDLIQKFYGGLNAVCRAQIDASSGGSILSLTPTETEALFKKIAENGTWGTGVDRVAPTPSTGVVKSVLEVEQVEILGGKIDSLLRRIEKMESDRAEEVKSTEAKMTCEECGEYGHSKESCPEEAKALHYARKEGWIPPSNYRQNRQQFIAGLAIQNTIPQWIQLKDFMEEQAKINKDTHSKFKAMDKVLENIDGKITIVGSSNQQLMGMMKILENQLSQLAEHLSNRNKGKLPGQPQSKESLKAVTTRSGRETKDPKVPTRLASSVEAEAQSKDEPEVIVEDTRILPEKNRVRVNKTDEHFSKFLEVTKQLYIHMPLLDTLQVPTYAKYFKDILANKMKMPSECVKLTTECSAAIMDTPLQKKADPGCPTIPCSISALNIDKALCDLGSSVSVMPKSVFDKLKLPKQEPTSMCLELADHSVSYPEGVAENVPVKIGANLVPVDFVILEMGGSTRSPLILGRPFLNSSSQHQCGRRDDQVQHQWRIKLIQVPSKIRDVSSN</sequence>
<keyword evidence="2" id="KW-0175">Coiled coil</keyword>
<dbReference type="InterPro" id="IPR021109">
    <property type="entry name" value="Peptidase_aspartic_dom_sf"/>
</dbReference>
<dbReference type="GO" id="GO:0003676">
    <property type="term" value="F:nucleic acid binding"/>
    <property type="evidence" value="ECO:0007669"/>
    <property type="project" value="InterPro"/>
</dbReference>
<keyword evidence="1" id="KW-0479">Metal-binding</keyword>
<evidence type="ECO:0000313" key="5">
    <source>
        <dbReference type="EMBL" id="WVZ52085.1"/>
    </source>
</evidence>
<evidence type="ECO:0000256" key="3">
    <source>
        <dbReference type="SAM" id="MobiDB-lite"/>
    </source>
</evidence>
<dbReference type="InterPro" id="IPR005162">
    <property type="entry name" value="Retrotrans_gag_dom"/>
</dbReference>
<feature type="coiled-coil region" evidence="2">
    <location>
        <begin position="185"/>
        <end position="212"/>
    </location>
</feature>
<dbReference type="PANTHER" id="PTHR33067:SF32">
    <property type="entry name" value="ASPARTIC PEPTIDASE DDI1-TYPE DOMAIN-CONTAINING PROTEIN"/>
    <property type="match status" value="1"/>
</dbReference>
<keyword evidence="6" id="KW-1185">Reference proteome</keyword>
<feature type="region of interest" description="Disordered" evidence="3">
    <location>
        <begin position="339"/>
        <end position="387"/>
    </location>
</feature>